<organism evidence="1 2">
    <name type="scientific">Parvularcula maris</name>
    <dbReference type="NCBI Taxonomy" id="2965077"/>
    <lineage>
        <taxon>Bacteria</taxon>
        <taxon>Pseudomonadati</taxon>
        <taxon>Pseudomonadota</taxon>
        <taxon>Alphaproteobacteria</taxon>
        <taxon>Parvularculales</taxon>
        <taxon>Parvularculaceae</taxon>
        <taxon>Parvularcula</taxon>
    </lineage>
</organism>
<evidence type="ECO:0000313" key="2">
    <source>
        <dbReference type="Proteomes" id="UP001142610"/>
    </source>
</evidence>
<gene>
    <name evidence="1" type="ORF">NOG11_01675</name>
</gene>
<protein>
    <recommendedName>
        <fullName evidence="3">DUF2946 domain-containing protein</fullName>
    </recommendedName>
</protein>
<evidence type="ECO:0008006" key="3">
    <source>
        <dbReference type="Google" id="ProtNLM"/>
    </source>
</evidence>
<name>A0A9X2L8F6_9PROT</name>
<dbReference type="Proteomes" id="UP001142610">
    <property type="component" value="Unassembled WGS sequence"/>
</dbReference>
<dbReference type="RefSeq" id="WP_256617894.1">
    <property type="nucleotide sequence ID" value="NZ_JANIBC010000001.1"/>
</dbReference>
<comment type="caution">
    <text evidence="1">The sequence shown here is derived from an EMBL/GenBank/DDBJ whole genome shotgun (WGS) entry which is preliminary data.</text>
</comment>
<keyword evidence="2" id="KW-1185">Reference proteome</keyword>
<sequence length="108" mass="11076">MATRWTHAWAAEGALASLRFVFALWLLAFSIGAGSHEHETGEHGGHASVCVLCSIAGSDDGDDLHPAGPGLRLAAPSAEVAPLVAPIAAVVQGQSRARHPVRGPPLLS</sequence>
<evidence type="ECO:0000313" key="1">
    <source>
        <dbReference type="EMBL" id="MCQ8184087.1"/>
    </source>
</evidence>
<dbReference type="EMBL" id="JANIBC010000001">
    <property type="protein sequence ID" value="MCQ8184087.1"/>
    <property type="molecule type" value="Genomic_DNA"/>
</dbReference>
<reference evidence="1" key="1">
    <citation type="submission" date="2022-07" db="EMBL/GenBank/DDBJ databases">
        <title>Parvularcula maris sp. nov., an algicidal bacterium isolated from seawater.</title>
        <authorList>
            <person name="Li F."/>
        </authorList>
    </citation>
    <scope>NUCLEOTIDE SEQUENCE</scope>
    <source>
        <strain evidence="1">BGMRC 0090</strain>
    </source>
</reference>
<accession>A0A9X2L8F6</accession>
<proteinExistence type="predicted"/>
<dbReference type="AlphaFoldDB" id="A0A9X2L8F6"/>